<dbReference type="GO" id="GO:0016787">
    <property type="term" value="F:hydrolase activity"/>
    <property type="evidence" value="ECO:0007669"/>
    <property type="project" value="UniProtKB-KW"/>
</dbReference>
<dbReference type="Gene3D" id="3.60.110.10">
    <property type="entry name" value="Carbon-nitrogen hydrolase"/>
    <property type="match status" value="1"/>
</dbReference>
<protein>
    <submittedName>
        <fullName evidence="4">Vascular non-inflammatory molecule 2</fullName>
    </submittedName>
</protein>
<name>A0AAJ6QS09_9ACAR</name>
<dbReference type="PANTHER" id="PTHR10609">
    <property type="entry name" value="BIOTINIDASE-RELATED"/>
    <property type="match status" value="1"/>
</dbReference>
<proteinExistence type="inferred from homology"/>
<dbReference type="GeneID" id="100902546"/>
<evidence type="ECO:0000313" key="3">
    <source>
        <dbReference type="Proteomes" id="UP000694867"/>
    </source>
</evidence>
<dbReference type="Proteomes" id="UP000694867">
    <property type="component" value="Unplaced"/>
</dbReference>
<reference evidence="4" key="1">
    <citation type="submission" date="2025-08" db="UniProtKB">
        <authorList>
            <consortium name="RefSeq"/>
        </authorList>
    </citation>
    <scope>IDENTIFICATION</scope>
</reference>
<dbReference type="InterPro" id="IPR036526">
    <property type="entry name" value="C-N_Hydrolase_sf"/>
</dbReference>
<accession>A0AAJ6QS09</accession>
<dbReference type="Pfam" id="PF00795">
    <property type="entry name" value="CN_hydrolase"/>
    <property type="match status" value="1"/>
</dbReference>
<gene>
    <name evidence="4" type="primary">LOC100902546</name>
</gene>
<feature type="domain" description="CN hydrolase" evidence="2">
    <location>
        <begin position="1"/>
        <end position="249"/>
    </location>
</feature>
<dbReference type="AlphaFoldDB" id="A0AAJ6QS09"/>
<evidence type="ECO:0000259" key="2">
    <source>
        <dbReference type="PROSITE" id="PS50263"/>
    </source>
</evidence>
<sequence length="429" mass="48144">MKVCVLEQGVKFPSTTPPEETLQDTLHLYEETAKFAKEQGCQLLVCPEMGALTGIAPQDRFVTAEVLPRIGQAPDPSNQATLCALAEIARQNELHLVVSTIEKADAFYNTTVILTPQGTLAGRHRKKHLYLEPCITPSGEEARRIHLEGIGDVEFITCFDVYFAEANREEPSDLAIMVAHWYDEIPNLTLLSVARGWSVSNQTPIIVSNCRSVRQATLGAGLFHPNGNGKYSMSFSKDKECVHIFDLDEKATLIREPKDVLTPDTYQPIIGDLKRFDRLVLRDKSGILKIDLPTISCQIMYELRGLSQDVIYFMMAADGIRRFGNGDSLYLQELYIVALNKQSREVSVVSGNPFRTLRLSMGIKNENQRRTVFPIVVGDNLSLIGPERWQFDHEVLELQVEGAIVCAGMCRRVFNKDVPVVSRKRSRTM</sequence>
<comment type="similarity">
    <text evidence="1">Belongs to the carbon-nitrogen hydrolase superfamily. BTD/VNN family.</text>
</comment>
<dbReference type="InterPro" id="IPR003010">
    <property type="entry name" value="C-N_Hydrolase"/>
</dbReference>
<evidence type="ECO:0000256" key="1">
    <source>
        <dbReference type="ARBA" id="ARBA00008225"/>
    </source>
</evidence>
<dbReference type="PANTHER" id="PTHR10609:SF27">
    <property type="entry name" value="CN HYDROLASE DOMAIN-CONTAINING PROTEIN-RELATED"/>
    <property type="match status" value="1"/>
</dbReference>
<keyword evidence="3" id="KW-1185">Reference proteome</keyword>
<evidence type="ECO:0000313" key="4">
    <source>
        <dbReference type="RefSeq" id="XP_003741959.1"/>
    </source>
</evidence>
<organism evidence="3 4">
    <name type="scientific">Galendromus occidentalis</name>
    <name type="common">western predatory mite</name>
    <dbReference type="NCBI Taxonomy" id="34638"/>
    <lineage>
        <taxon>Eukaryota</taxon>
        <taxon>Metazoa</taxon>
        <taxon>Ecdysozoa</taxon>
        <taxon>Arthropoda</taxon>
        <taxon>Chelicerata</taxon>
        <taxon>Arachnida</taxon>
        <taxon>Acari</taxon>
        <taxon>Parasitiformes</taxon>
        <taxon>Mesostigmata</taxon>
        <taxon>Gamasina</taxon>
        <taxon>Phytoseioidea</taxon>
        <taxon>Phytoseiidae</taxon>
        <taxon>Typhlodrominae</taxon>
        <taxon>Galendromus</taxon>
    </lineage>
</organism>
<dbReference type="RefSeq" id="XP_003741959.1">
    <property type="nucleotide sequence ID" value="XM_003741911.1"/>
</dbReference>
<dbReference type="SUPFAM" id="SSF56317">
    <property type="entry name" value="Carbon-nitrogen hydrolase"/>
    <property type="match status" value="1"/>
</dbReference>
<dbReference type="PROSITE" id="PS50263">
    <property type="entry name" value="CN_HYDROLASE"/>
    <property type="match status" value="1"/>
</dbReference>
<dbReference type="CDD" id="cd07197">
    <property type="entry name" value="nitrilase"/>
    <property type="match status" value="1"/>
</dbReference>
<dbReference type="InterPro" id="IPR040154">
    <property type="entry name" value="Biotinidase/VNN"/>
</dbReference>
<dbReference type="KEGG" id="goe:100902546"/>